<dbReference type="GO" id="GO:0006888">
    <property type="term" value="P:endoplasmic reticulum to Golgi vesicle-mediated transport"/>
    <property type="evidence" value="ECO:0007669"/>
    <property type="project" value="TreeGrafter"/>
</dbReference>
<dbReference type="PANTHER" id="PTHR20902">
    <property type="entry name" value="41-2 PROTEIN ANTIGEN-RELATED"/>
    <property type="match status" value="1"/>
</dbReference>
<dbReference type="PIRSF" id="PIRSF017479">
    <property type="entry name" value="TRAPP_I_complex_Trs31"/>
    <property type="match status" value="1"/>
</dbReference>
<comment type="similarity">
    <text evidence="3">Belongs to the TRAPP small subunits family. BET3 subfamily.</text>
</comment>
<evidence type="ECO:0000313" key="8">
    <source>
        <dbReference type="EMBL" id="SCV02756.1"/>
    </source>
</evidence>
<protein>
    <submittedName>
        <fullName evidence="8">LAMI_0H02718g1_1</fullName>
    </submittedName>
</protein>
<dbReference type="PANTHER" id="PTHR20902:SF0">
    <property type="entry name" value="TRAFFICKING PROTEIN PARTICLE COMPLEX SUBUNIT 5"/>
    <property type="match status" value="1"/>
</dbReference>
<gene>
    <name evidence="8" type="ORF">LAMI_0H02718G</name>
</gene>
<evidence type="ECO:0000256" key="1">
    <source>
        <dbReference type="ARBA" id="ARBA00004240"/>
    </source>
</evidence>
<dbReference type="GO" id="GO:0005783">
    <property type="term" value="C:endoplasmic reticulum"/>
    <property type="evidence" value="ECO:0007669"/>
    <property type="project" value="UniProtKB-SubCell"/>
</dbReference>
<dbReference type="InterPro" id="IPR016696">
    <property type="entry name" value="TRAPP-I_su5"/>
</dbReference>
<dbReference type="GO" id="GO:1990071">
    <property type="term" value="C:TRAPPII protein complex"/>
    <property type="evidence" value="ECO:0007669"/>
    <property type="project" value="TreeGrafter"/>
</dbReference>
<evidence type="ECO:0000256" key="4">
    <source>
        <dbReference type="ARBA" id="ARBA00022448"/>
    </source>
</evidence>
<dbReference type="Gene3D" id="3.30.1380.20">
    <property type="entry name" value="Trafficking protein particle complex subunit 3"/>
    <property type="match status" value="1"/>
</dbReference>
<evidence type="ECO:0000313" key="9">
    <source>
        <dbReference type="Proteomes" id="UP000191024"/>
    </source>
</evidence>
<dbReference type="AlphaFoldDB" id="A0A1G4KED0"/>
<dbReference type="OrthoDB" id="10254842at2759"/>
<dbReference type="InterPro" id="IPR024096">
    <property type="entry name" value="NO_sig/Golgi_transp_ligand-bd"/>
</dbReference>
<keyword evidence="6" id="KW-0931">ER-Golgi transport</keyword>
<dbReference type="EMBL" id="LT598468">
    <property type="protein sequence ID" value="SCV02756.1"/>
    <property type="molecule type" value="Genomic_DNA"/>
</dbReference>
<dbReference type="Proteomes" id="UP000191024">
    <property type="component" value="Chromosome H"/>
</dbReference>
<keyword evidence="4" id="KW-0813">Transport</keyword>
<evidence type="ECO:0000256" key="6">
    <source>
        <dbReference type="ARBA" id="ARBA00022892"/>
    </source>
</evidence>
<accession>A0A1G4KED0</accession>
<name>A0A1G4KED0_9SACH</name>
<organism evidence="8 9">
    <name type="scientific">Lachancea mirantina</name>
    <dbReference type="NCBI Taxonomy" id="1230905"/>
    <lineage>
        <taxon>Eukaryota</taxon>
        <taxon>Fungi</taxon>
        <taxon>Dikarya</taxon>
        <taxon>Ascomycota</taxon>
        <taxon>Saccharomycotina</taxon>
        <taxon>Saccharomycetes</taxon>
        <taxon>Saccharomycetales</taxon>
        <taxon>Saccharomycetaceae</taxon>
        <taxon>Lachancea</taxon>
    </lineage>
</organism>
<dbReference type="Pfam" id="PF04051">
    <property type="entry name" value="TRAPP"/>
    <property type="match status" value="1"/>
</dbReference>
<evidence type="ECO:0000256" key="5">
    <source>
        <dbReference type="ARBA" id="ARBA00022824"/>
    </source>
</evidence>
<dbReference type="GO" id="GO:1990072">
    <property type="term" value="C:TRAPPIII protein complex"/>
    <property type="evidence" value="ECO:0007669"/>
    <property type="project" value="TreeGrafter"/>
</dbReference>
<keyword evidence="5" id="KW-0256">Endoplasmic reticulum</keyword>
<comment type="subcellular location">
    <subcellularLocation>
        <location evidence="1">Endoplasmic reticulum</location>
    </subcellularLocation>
    <subcellularLocation>
        <location evidence="2">Golgi apparatus</location>
    </subcellularLocation>
</comment>
<dbReference type="SUPFAM" id="SSF111126">
    <property type="entry name" value="Ligand-binding domain in the NO signalling and Golgi transport"/>
    <property type="match status" value="1"/>
</dbReference>
<evidence type="ECO:0000256" key="3">
    <source>
        <dbReference type="ARBA" id="ARBA00006218"/>
    </source>
</evidence>
<sequence>MVMLVFAIVNLTNFSVFTMPLVILELDLTGNERYPLMSRKIISPSTSVGQTSVAGTTGYDYTIGAQKTLPNRQQEDPLAAALYNHSLHPHARRPQVSISAYAFLFQEMVSLAVNTSKSVTEIENKLHRQGYALGPRLLELLNFRSSVTATSSRALFGKSATGPGGLGGPLEDSLASSITAMRRRDLRVLEILQFVHGPVWTYMFGRQGDDLVKSSERENEYMVVDNLPLLTQFIGHGNVQCDAFVCGIVEGILDGASFPCKVTAHAMPEDQHDRRVVYLIKFDHEVLQREALRF</sequence>
<reference evidence="9" key="1">
    <citation type="submission" date="2016-03" db="EMBL/GenBank/DDBJ databases">
        <authorList>
            <person name="Devillers H."/>
        </authorList>
    </citation>
    <scope>NUCLEOTIDE SEQUENCE [LARGE SCALE GENOMIC DNA]</scope>
</reference>
<dbReference type="GO" id="GO:1990070">
    <property type="term" value="C:TRAPPI protein complex"/>
    <property type="evidence" value="ECO:0007669"/>
    <property type="project" value="TreeGrafter"/>
</dbReference>
<dbReference type="CDD" id="cd14943">
    <property type="entry name" value="TRAPPC5_Trs31"/>
    <property type="match status" value="1"/>
</dbReference>
<proteinExistence type="inferred from homology"/>
<dbReference type="STRING" id="1230905.A0A1G4KED0"/>
<keyword evidence="7" id="KW-0333">Golgi apparatus</keyword>
<evidence type="ECO:0000256" key="7">
    <source>
        <dbReference type="ARBA" id="ARBA00023034"/>
    </source>
</evidence>
<keyword evidence="9" id="KW-1185">Reference proteome</keyword>
<dbReference type="InterPro" id="IPR007194">
    <property type="entry name" value="TRAPP_component"/>
</dbReference>
<evidence type="ECO:0000256" key="2">
    <source>
        <dbReference type="ARBA" id="ARBA00004555"/>
    </source>
</evidence>